<evidence type="ECO:0000256" key="9">
    <source>
        <dbReference type="ARBA" id="ARBA00023136"/>
    </source>
</evidence>
<comment type="subcellular location">
    <subcellularLocation>
        <location evidence="1">Cell membrane</location>
        <topology evidence="1">Multi-pass membrane protein</topology>
    </subcellularLocation>
</comment>
<dbReference type="RefSeq" id="WP_249698672.1">
    <property type="nucleotide sequence ID" value="NZ_JAMFLX010000007.1"/>
</dbReference>
<dbReference type="EMBL" id="JAMFLX010000007">
    <property type="protein sequence ID" value="MCL6269616.1"/>
    <property type="molecule type" value="Genomic_DNA"/>
</dbReference>
<feature type="transmembrane region" description="Helical" evidence="12">
    <location>
        <begin position="184"/>
        <end position="203"/>
    </location>
</feature>
<evidence type="ECO:0000256" key="5">
    <source>
        <dbReference type="ARBA" id="ARBA00022692"/>
    </source>
</evidence>
<feature type="transmembrane region" description="Helical" evidence="12">
    <location>
        <begin position="458"/>
        <end position="485"/>
    </location>
</feature>
<feature type="transmembrane region" description="Helical" evidence="12">
    <location>
        <begin position="46"/>
        <end position="65"/>
    </location>
</feature>
<feature type="transmembrane region" description="Helical" evidence="12">
    <location>
        <begin position="325"/>
        <end position="352"/>
    </location>
</feature>
<dbReference type="PANTHER" id="PTHR42985:SF40">
    <property type="entry name" value="LD47995P-RELATED"/>
    <property type="match status" value="1"/>
</dbReference>
<evidence type="ECO:0000256" key="10">
    <source>
        <dbReference type="ARBA" id="ARBA00023201"/>
    </source>
</evidence>
<keyword evidence="6 12" id="KW-1133">Transmembrane helix</keyword>
<evidence type="ECO:0000256" key="6">
    <source>
        <dbReference type="ARBA" id="ARBA00022989"/>
    </source>
</evidence>
<evidence type="ECO:0000256" key="11">
    <source>
        <dbReference type="RuleBase" id="RU362091"/>
    </source>
</evidence>
<evidence type="ECO:0000256" key="7">
    <source>
        <dbReference type="ARBA" id="ARBA00023053"/>
    </source>
</evidence>
<organism evidence="13 14">
    <name type="scientific">Parendozoicomonas callyspongiae</name>
    <dbReference type="NCBI Taxonomy" id="2942213"/>
    <lineage>
        <taxon>Bacteria</taxon>
        <taxon>Pseudomonadati</taxon>
        <taxon>Pseudomonadota</taxon>
        <taxon>Gammaproteobacteria</taxon>
        <taxon>Oceanospirillales</taxon>
        <taxon>Endozoicomonadaceae</taxon>
        <taxon>Parendozoicomonas</taxon>
    </lineage>
</organism>
<keyword evidence="9 12" id="KW-0472">Membrane</keyword>
<protein>
    <recommendedName>
        <fullName evidence="15">Sodium:solute symporter</fullName>
    </recommendedName>
</protein>
<feature type="transmembrane region" description="Helical" evidence="12">
    <location>
        <begin position="235"/>
        <end position="254"/>
    </location>
</feature>
<dbReference type="PANTHER" id="PTHR42985">
    <property type="entry name" value="SODIUM-COUPLED MONOCARBOXYLATE TRANSPORTER"/>
    <property type="match status" value="1"/>
</dbReference>
<feature type="transmembrane region" description="Helical" evidence="12">
    <location>
        <begin position="398"/>
        <end position="420"/>
    </location>
</feature>
<sequence length="490" mass="53015">MSSLDVLICVVYLLFSLGLGITISWRQSRKGSDTEYFLAGRTMKSLPVGISVMVTAFSAINYLAIPSEVVNHGLYVTMAFPMFVIVAIPILLWFIPFFHKRKQLSAYAFLEDTFDRKVRLLAAGMFIFIQLSWMALILYASGKMLGLLSGISQSNLIILIACTSVIYVAVGGLRAVIWTDLLQFLIIIGSILAMLGITMSSGLGDLSANLLDQGFLQPYVPGDAGVFEFDPAMRMSFWSVVTGTFFMFLVRYGADQAVLQRYAAIPTLEATRKMFLVNITAVLVCLITLAVFGLSLVHFAAESGLSGKPGLVVLSKLLKQLPDGLTGLVTAGLLAATMSSIDSGINAVTMTLRTDFRQSGLSKTSTRILQRFIWNFIVGAVVVSLSFIILNFFSQNSIFSLIASVVNALGGPLLIVVIAGMLAPKYKCTPNAVFYAGLGGFIFSIACVTLVIGLSLHFYIVVNVLVSAALLCIFEFAFAGAARYVQKPSL</sequence>
<dbReference type="Gene3D" id="1.20.1730.10">
    <property type="entry name" value="Sodium/glucose cotransporter"/>
    <property type="match status" value="1"/>
</dbReference>
<feature type="transmembrane region" description="Helical" evidence="12">
    <location>
        <begin position="432"/>
        <end position="452"/>
    </location>
</feature>
<feature type="transmembrane region" description="Helical" evidence="12">
    <location>
        <begin position="275"/>
        <end position="301"/>
    </location>
</feature>
<evidence type="ECO:0000256" key="3">
    <source>
        <dbReference type="ARBA" id="ARBA00022448"/>
    </source>
</evidence>
<evidence type="ECO:0000256" key="2">
    <source>
        <dbReference type="ARBA" id="ARBA00006434"/>
    </source>
</evidence>
<feature type="transmembrane region" description="Helical" evidence="12">
    <location>
        <begin position="77"/>
        <end position="99"/>
    </location>
</feature>
<feature type="transmembrane region" description="Helical" evidence="12">
    <location>
        <begin position="372"/>
        <end position="392"/>
    </location>
</feature>
<evidence type="ECO:0000256" key="1">
    <source>
        <dbReference type="ARBA" id="ARBA00004651"/>
    </source>
</evidence>
<keyword evidence="4" id="KW-1003">Cell membrane</keyword>
<name>A0ABT0PED4_9GAMM</name>
<reference evidence="13 14" key="1">
    <citation type="submission" date="2022-05" db="EMBL/GenBank/DDBJ databases">
        <authorList>
            <person name="Park J.-S."/>
        </authorList>
    </citation>
    <scope>NUCLEOTIDE SEQUENCE [LARGE SCALE GENOMIC DNA]</scope>
    <source>
        <strain evidence="13 14">2012CJ34-2</strain>
    </source>
</reference>
<proteinExistence type="inferred from homology"/>
<dbReference type="Pfam" id="PF00474">
    <property type="entry name" value="SSF"/>
    <property type="match status" value="1"/>
</dbReference>
<keyword evidence="5 12" id="KW-0812">Transmembrane</keyword>
<dbReference type="InterPro" id="IPR038377">
    <property type="entry name" value="Na/Glc_symporter_sf"/>
</dbReference>
<comment type="caution">
    <text evidence="13">The sequence shown here is derived from an EMBL/GenBank/DDBJ whole genome shotgun (WGS) entry which is preliminary data.</text>
</comment>
<evidence type="ECO:0000256" key="8">
    <source>
        <dbReference type="ARBA" id="ARBA00023065"/>
    </source>
</evidence>
<gene>
    <name evidence="13" type="ORF">M3P05_06635</name>
</gene>
<evidence type="ECO:0000256" key="4">
    <source>
        <dbReference type="ARBA" id="ARBA00022475"/>
    </source>
</evidence>
<feature type="transmembrane region" description="Helical" evidence="12">
    <location>
        <begin position="6"/>
        <end position="25"/>
    </location>
</feature>
<evidence type="ECO:0000313" key="13">
    <source>
        <dbReference type="EMBL" id="MCL6269616.1"/>
    </source>
</evidence>
<dbReference type="Proteomes" id="UP001203338">
    <property type="component" value="Unassembled WGS sequence"/>
</dbReference>
<evidence type="ECO:0000313" key="14">
    <source>
        <dbReference type="Proteomes" id="UP001203338"/>
    </source>
</evidence>
<dbReference type="PROSITE" id="PS50283">
    <property type="entry name" value="NA_SOLUT_SYMP_3"/>
    <property type="match status" value="1"/>
</dbReference>
<evidence type="ECO:0008006" key="15">
    <source>
        <dbReference type="Google" id="ProtNLM"/>
    </source>
</evidence>
<keyword evidence="3" id="KW-0813">Transport</keyword>
<dbReference type="InterPro" id="IPR051163">
    <property type="entry name" value="Sodium:Solute_Symporter_SSF"/>
</dbReference>
<evidence type="ECO:0000256" key="12">
    <source>
        <dbReference type="SAM" id="Phobius"/>
    </source>
</evidence>
<feature type="transmembrane region" description="Helical" evidence="12">
    <location>
        <begin position="120"/>
        <end position="141"/>
    </location>
</feature>
<keyword evidence="14" id="KW-1185">Reference proteome</keyword>
<dbReference type="InterPro" id="IPR001734">
    <property type="entry name" value="Na/solute_symporter"/>
</dbReference>
<keyword evidence="7" id="KW-0915">Sodium</keyword>
<comment type="similarity">
    <text evidence="2 11">Belongs to the sodium:solute symporter (SSF) (TC 2.A.21) family.</text>
</comment>
<accession>A0ABT0PED4</accession>
<keyword evidence="8" id="KW-0406">Ion transport</keyword>
<keyword evidence="10" id="KW-0739">Sodium transport</keyword>
<feature type="transmembrane region" description="Helical" evidence="12">
    <location>
        <begin position="156"/>
        <end position="177"/>
    </location>
</feature>